<accession>A0AAD4XHE8</accession>
<keyword evidence="4" id="KW-1185">Reference proteome</keyword>
<dbReference type="InterPro" id="IPR025521">
    <property type="entry name" value="Neprosin_propep"/>
</dbReference>
<dbReference type="Gene3D" id="3.90.1320.10">
    <property type="entry name" value="Outer-capsid protein sigma 3, large lobe"/>
    <property type="match status" value="1"/>
</dbReference>
<comment type="caution">
    <text evidence="3">The sequence shown here is derived from an EMBL/GenBank/DDBJ whole genome shotgun (WGS) entry which is preliminary data.</text>
</comment>
<sequence length="408" mass="45642">MRYLQISFIIFYVLISSILISSATHYVDGKRSISKTEEDDIEIERQLRVLNKKPVKTIITKVGDIMDCVDIYMQPAFDNPLLKDHKIQMNPNSVPGETTNKTISSSSIFRTVPIRRTTRADLVDAKHFLKKTRPIHANDMGGDYLYAEEVIQDKRYLGGATSMSIHNLTVDLDQTSTSQIWIMNGPPEEVYSVEVGIMKSPMIFGDSHSRLFGSWSHSRLFGSWTSYNGAQRIGCFNMMCPGFIQISSAVSFGHEFTQSSIYGQISYDVYLMVSRSQSTGNWWLSMGSSAETSEPVGYWPSELFTQFKISASSVKYGGYAVALSQESTPPLGNGYLPQLDDYKMTAFMSKMQFVNETGGLVDLNPHSMQTKRGPLPQCYDIKIAGQLGEGWFTTMVYWGPGGMVCALS</sequence>
<dbReference type="PANTHER" id="PTHR31589:SF246">
    <property type="entry name" value="CARBOXYL-TERMINAL PEPTIDASE"/>
    <property type="match status" value="1"/>
</dbReference>
<evidence type="ECO:0000259" key="2">
    <source>
        <dbReference type="PROSITE" id="PS52045"/>
    </source>
</evidence>
<dbReference type="PROSITE" id="PS52045">
    <property type="entry name" value="NEPROSIN_PEP_CD"/>
    <property type="match status" value="1"/>
</dbReference>
<gene>
    <name evidence="3" type="ORF">MKW98_027299</name>
</gene>
<dbReference type="Proteomes" id="UP001202328">
    <property type="component" value="Unassembled WGS sequence"/>
</dbReference>
<name>A0AAD4XHE8_9MAGN</name>
<evidence type="ECO:0000256" key="1">
    <source>
        <dbReference type="SAM" id="Phobius"/>
    </source>
</evidence>
<dbReference type="AlphaFoldDB" id="A0AAD4XHE8"/>
<organism evidence="3 4">
    <name type="scientific">Papaver atlanticum</name>
    <dbReference type="NCBI Taxonomy" id="357466"/>
    <lineage>
        <taxon>Eukaryota</taxon>
        <taxon>Viridiplantae</taxon>
        <taxon>Streptophyta</taxon>
        <taxon>Embryophyta</taxon>
        <taxon>Tracheophyta</taxon>
        <taxon>Spermatophyta</taxon>
        <taxon>Magnoliopsida</taxon>
        <taxon>Ranunculales</taxon>
        <taxon>Papaveraceae</taxon>
        <taxon>Papaveroideae</taxon>
        <taxon>Papaver</taxon>
    </lineage>
</organism>
<feature type="domain" description="Neprosin PEP catalytic" evidence="2">
    <location>
        <begin position="137"/>
        <end position="406"/>
    </location>
</feature>
<keyword evidence="1" id="KW-0812">Transmembrane</keyword>
<dbReference type="PANTHER" id="PTHR31589">
    <property type="entry name" value="PROTEIN, PUTATIVE (DUF239)-RELATED-RELATED"/>
    <property type="match status" value="1"/>
</dbReference>
<keyword evidence="1" id="KW-1133">Transmembrane helix</keyword>
<reference evidence="3" key="1">
    <citation type="submission" date="2022-04" db="EMBL/GenBank/DDBJ databases">
        <title>A functionally conserved STORR gene fusion in Papaver species that diverged 16.8 million years ago.</title>
        <authorList>
            <person name="Catania T."/>
        </authorList>
    </citation>
    <scope>NUCLEOTIDE SEQUENCE</scope>
    <source>
        <strain evidence="3">S-188037</strain>
    </source>
</reference>
<dbReference type="InterPro" id="IPR053168">
    <property type="entry name" value="Glutamic_endopeptidase"/>
</dbReference>
<dbReference type="Pfam" id="PF14365">
    <property type="entry name" value="Neprosin_AP"/>
    <property type="match status" value="1"/>
</dbReference>
<dbReference type="EMBL" id="JAJJMB010008995">
    <property type="protein sequence ID" value="KAI3917380.1"/>
    <property type="molecule type" value="Genomic_DNA"/>
</dbReference>
<feature type="transmembrane region" description="Helical" evidence="1">
    <location>
        <begin position="6"/>
        <end position="27"/>
    </location>
</feature>
<evidence type="ECO:0000313" key="4">
    <source>
        <dbReference type="Proteomes" id="UP001202328"/>
    </source>
</evidence>
<keyword evidence="1" id="KW-0472">Membrane</keyword>
<proteinExistence type="predicted"/>
<dbReference type="Pfam" id="PF03080">
    <property type="entry name" value="Neprosin"/>
    <property type="match status" value="1"/>
</dbReference>
<protein>
    <recommendedName>
        <fullName evidence="2">Neprosin PEP catalytic domain-containing protein</fullName>
    </recommendedName>
</protein>
<evidence type="ECO:0000313" key="3">
    <source>
        <dbReference type="EMBL" id="KAI3917380.1"/>
    </source>
</evidence>
<dbReference type="InterPro" id="IPR004314">
    <property type="entry name" value="Neprosin"/>
</dbReference>